<evidence type="ECO:0000256" key="1">
    <source>
        <dbReference type="SAM" id="Phobius"/>
    </source>
</evidence>
<dbReference type="Proteomes" id="UP000317289">
    <property type="component" value="Unassembled WGS sequence"/>
</dbReference>
<sequence>MLTIRIIFLVFTIVVLLLFINNQYENSYSQFVLYKANRYGEFKPLINYRNYDTVRLQKLFIEYGVEYKKEKDFFLIKNKDLHFNDLMYTISDQYFRHER</sequence>
<gene>
    <name evidence="2" type="ORF">SAMN06265349_104263</name>
</gene>
<proteinExistence type="predicted"/>
<feature type="transmembrane region" description="Helical" evidence="1">
    <location>
        <begin position="6"/>
        <end position="24"/>
    </location>
</feature>
<dbReference type="AlphaFoldDB" id="A0A521E9M3"/>
<evidence type="ECO:0000313" key="2">
    <source>
        <dbReference type="EMBL" id="SMO80637.1"/>
    </source>
</evidence>
<keyword evidence="1" id="KW-1133">Transmembrane helix</keyword>
<accession>A0A521E9M3</accession>
<keyword evidence="1" id="KW-0812">Transmembrane</keyword>
<evidence type="ECO:0000313" key="3">
    <source>
        <dbReference type="Proteomes" id="UP000317289"/>
    </source>
</evidence>
<name>A0A521E9M3_9FLAO</name>
<keyword evidence="1" id="KW-0472">Membrane</keyword>
<protein>
    <submittedName>
        <fullName evidence="2">Uncharacterized protein</fullName>
    </submittedName>
</protein>
<reference evidence="2 3" key="1">
    <citation type="submission" date="2017-05" db="EMBL/GenBank/DDBJ databases">
        <authorList>
            <person name="Varghese N."/>
            <person name="Submissions S."/>
        </authorList>
    </citation>
    <scope>NUCLEOTIDE SEQUENCE [LARGE SCALE GENOMIC DNA]</scope>
    <source>
        <strain evidence="2 3">DSM 19382</strain>
    </source>
</reference>
<organism evidence="2 3">
    <name type="scientific">Flavobacterium resistens</name>
    <dbReference type="NCBI Taxonomy" id="443612"/>
    <lineage>
        <taxon>Bacteria</taxon>
        <taxon>Pseudomonadati</taxon>
        <taxon>Bacteroidota</taxon>
        <taxon>Flavobacteriia</taxon>
        <taxon>Flavobacteriales</taxon>
        <taxon>Flavobacteriaceae</taxon>
        <taxon>Flavobacterium</taxon>
    </lineage>
</organism>
<dbReference type="EMBL" id="FXTA01000004">
    <property type="protein sequence ID" value="SMO80637.1"/>
    <property type="molecule type" value="Genomic_DNA"/>
</dbReference>